<evidence type="ECO:0000256" key="1">
    <source>
        <dbReference type="SAM" id="Phobius"/>
    </source>
</evidence>
<evidence type="ECO:0000259" key="2">
    <source>
        <dbReference type="PROSITE" id="PS50222"/>
    </source>
</evidence>
<dbReference type="InterPro" id="IPR005515">
    <property type="entry name" value="VOMI"/>
</dbReference>
<dbReference type="Pfam" id="PF03762">
    <property type="entry name" value="VOMI"/>
    <property type="match status" value="1"/>
</dbReference>
<dbReference type="InterPro" id="IPR035992">
    <property type="entry name" value="Ricin_B-like_lectins"/>
</dbReference>
<name>A0A150GFC4_GONPE</name>
<keyword evidence="1" id="KW-0472">Membrane</keyword>
<dbReference type="SUPFAM" id="SSF50370">
    <property type="entry name" value="Ricin B-like lectins"/>
    <property type="match status" value="1"/>
</dbReference>
<dbReference type="AlphaFoldDB" id="A0A150GFC4"/>
<comment type="caution">
    <text evidence="3">The sequence shown here is derived from an EMBL/GenBank/DDBJ whole genome shotgun (WGS) entry which is preliminary data.</text>
</comment>
<feature type="domain" description="EF-hand" evidence="2">
    <location>
        <begin position="6"/>
        <end position="30"/>
    </location>
</feature>
<dbReference type="InterPro" id="IPR036706">
    <property type="entry name" value="VOMI_sf"/>
</dbReference>
<keyword evidence="1" id="KW-1133">Transmembrane helix</keyword>
<dbReference type="InterPro" id="IPR000772">
    <property type="entry name" value="Ricin_B_lectin"/>
</dbReference>
<protein>
    <recommendedName>
        <fullName evidence="2">EF-hand domain-containing protein</fullName>
    </recommendedName>
</protein>
<dbReference type="Proteomes" id="UP000075714">
    <property type="component" value="Unassembled WGS sequence"/>
</dbReference>
<reference evidence="4" key="1">
    <citation type="journal article" date="2016" name="Nat. Commun.">
        <title>The Gonium pectorale genome demonstrates co-option of cell cycle regulation during the evolution of multicellularity.</title>
        <authorList>
            <person name="Hanschen E.R."/>
            <person name="Marriage T.N."/>
            <person name="Ferris P.J."/>
            <person name="Hamaji T."/>
            <person name="Toyoda A."/>
            <person name="Fujiyama A."/>
            <person name="Neme R."/>
            <person name="Noguchi H."/>
            <person name="Minakuchi Y."/>
            <person name="Suzuki M."/>
            <person name="Kawai-Toyooka H."/>
            <person name="Smith D.R."/>
            <person name="Sparks H."/>
            <person name="Anderson J."/>
            <person name="Bakaric R."/>
            <person name="Luria V."/>
            <person name="Karger A."/>
            <person name="Kirschner M.W."/>
            <person name="Durand P.M."/>
            <person name="Michod R.E."/>
            <person name="Nozaki H."/>
            <person name="Olson B.J."/>
        </authorList>
    </citation>
    <scope>NUCLEOTIDE SEQUENCE [LARGE SCALE GENOMIC DNA]</scope>
    <source>
        <strain evidence="4">NIES-2863</strain>
    </source>
</reference>
<dbReference type="InterPro" id="IPR018247">
    <property type="entry name" value="EF_Hand_1_Ca_BS"/>
</dbReference>
<dbReference type="CDD" id="cd00161">
    <property type="entry name" value="beta-trefoil_Ricin-like"/>
    <property type="match status" value="1"/>
</dbReference>
<dbReference type="InterPro" id="IPR002048">
    <property type="entry name" value="EF_hand_dom"/>
</dbReference>
<dbReference type="PANTHER" id="PTHR18841:SF0">
    <property type="entry name" value="VITELLINE MEMBRANE OUTER LAYER 1 HOMOLOG A-RELATED"/>
    <property type="match status" value="1"/>
</dbReference>
<evidence type="ECO:0000313" key="4">
    <source>
        <dbReference type="Proteomes" id="UP000075714"/>
    </source>
</evidence>
<dbReference type="Pfam" id="PF00652">
    <property type="entry name" value="Ricin_B_lectin"/>
    <property type="match status" value="1"/>
</dbReference>
<dbReference type="SMART" id="SM00458">
    <property type="entry name" value="RICIN"/>
    <property type="match status" value="1"/>
</dbReference>
<feature type="transmembrane region" description="Helical" evidence="1">
    <location>
        <begin position="38"/>
        <end position="63"/>
    </location>
</feature>
<dbReference type="PROSITE" id="PS50222">
    <property type="entry name" value="EF_HAND_2"/>
    <property type="match status" value="1"/>
</dbReference>
<dbReference type="Gene3D" id="2.100.10.20">
    <property type="entry name" value="Vitelline membrane outer layer protein I (VOMI)"/>
    <property type="match status" value="1"/>
</dbReference>
<dbReference type="STRING" id="33097.A0A150GFC4"/>
<dbReference type="GO" id="GO:0005615">
    <property type="term" value="C:extracellular space"/>
    <property type="evidence" value="ECO:0007669"/>
    <property type="project" value="TreeGrafter"/>
</dbReference>
<dbReference type="PROSITE" id="PS50231">
    <property type="entry name" value="RICIN_B_LECTIN"/>
    <property type="match status" value="1"/>
</dbReference>
<evidence type="ECO:0000313" key="3">
    <source>
        <dbReference type="EMBL" id="KXZ48483.1"/>
    </source>
</evidence>
<gene>
    <name evidence="3" type="ORF">GPECTOR_27g653</name>
</gene>
<dbReference type="SUPFAM" id="SSF51092">
    <property type="entry name" value="Vitelline membrane outer protein-I (VMO-I)"/>
    <property type="match status" value="1"/>
</dbReference>
<keyword evidence="4" id="KW-1185">Reference proteome</keyword>
<dbReference type="PANTHER" id="PTHR18841">
    <property type="entry name" value="VITELLINE MEMBRANE OUTER LAYER PROTEIN I-RELATED"/>
    <property type="match status" value="1"/>
</dbReference>
<accession>A0A150GFC4</accession>
<proteinExistence type="predicted"/>
<dbReference type="Gene3D" id="2.80.10.50">
    <property type="match status" value="1"/>
</dbReference>
<keyword evidence="1" id="KW-0812">Transmembrane</keyword>
<dbReference type="PROSITE" id="PS00018">
    <property type="entry name" value="EF_HAND_1"/>
    <property type="match status" value="1"/>
</dbReference>
<dbReference type="OrthoDB" id="528822at2759"/>
<sequence length="915" mass="98784">MLPAVELDRDGSGQVDVAELIDMLEGVQRSRKERRYMCYGMIAMLVFGVVLIGTIIGLTYAMLYSLKDTEVKGGVMFVKNSDGATNEVVRTGSAEFSVMDGAMVQRVTTDSAANNAMGNVLRTADYMGTPQTLNSEIDIKELLELKYLLINGSSNAQLGLVVHGVARVPQEGSIHGTVLHIVTTAGTITLDGTIIAFSTTIANIFAEAGFRVSSTRRALLGSYAIMGFFNTIKARIVPCRNLSAAGKPPNEPEPKLPSENFVMKLKGIGSHETTISYGGKIRVMYDFAIYPMWQKIEVMPGSTVYSWQENVLPAEGNSTNEVAQYFCGDSPAASKSAGGVDPSSVLNYTYLGVDSVGETLARHFELNVLQQSDNNGTTEVMRIDYWDALTTYTPLRFEFTHKDIGSIAIDVVEFRSIDASSPEANPVMFDVPALHPNFTCPNDPSLPRLSTPFMVRGAVVPADMPAGEYDAGGADPDTSRRLITQSFALAQQWDKLDHVNGTGDWPQWALDMYGGVHPARREESKAVRRTGIALSVEGSVCLGYNYKDKIYFLEASLAVKVPVFKVTLTIEIDFSSCCIWIAVVNLEATAAISFLSIEITLGDIGFWGDWQKASYPCGKFMYSKDRGMELYALPINSYQLRIEKQTTASDDTALNGISVGCMSGTSNTVEGNNGNDRGNGVYVHNGWWGDWTPYTFCPGQTYICGLQTRVESVEATDDTAMNGLRIACCNFPTNTDTSVISAGSIKTRNSASSSTCLDVLCNRTPAQIFSLNLPTRANTGSVEALAGQNDRCLDVSGNRQTPGTYIQVGAQEFTITAAGTNAYQLKSSGGFCMTVQNAGAFSGARIIIDRCVNGASNQLFKASAGYQGGVSLSPFHATNLCLDVSNGSTNNGAIVQLWNCNGSKPQSWKVILPVS</sequence>
<dbReference type="GO" id="GO:0005509">
    <property type="term" value="F:calcium ion binding"/>
    <property type="evidence" value="ECO:0007669"/>
    <property type="project" value="InterPro"/>
</dbReference>
<organism evidence="3 4">
    <name type="scientific">Gonium pectorale</name>
    <name type="common">Green alga</name>
    <dbReference type="NCBI Taxonomy" id="33097"/>
    <lineage>
        <taxon>Eukaryota</taxon>
        <taxon>Viridiplantae</taxon>
        <taxon>Chlorophyta</taxon>
        <taxon>core chlorophytes</taxon>
        <taxon>Chlorophyceae</taxon>
        <taxon>CS clade</taxon>
        <taxon>Chlamydomonadales</taxon>
        <taxon>Volvocaceae</taxon>
        <taxon>Gonium</taxon>
    </lineage>
</organism>
<dbReference type="EMBL" id="LSYV01000028">
    <property type="protein sequence ID" value="KXZ48483.1"/>
    <property type="molecule type" value="Genomic_DNA"/>
</dbReference>